<evidence type="ECO:0000313" key="2">
    <source>
        <dbReference type="EMBL" id="MCC2255438.1"/>
    </source>
</evidence>
<dbReference type="PANTHER" id="PTHR34825">
    <property type="entry name" value="CONSERVED PROTEIN, WITH A WEAK D-GALACTARATE DEHYDRATASE/ALTRONATE HYDROLASE DOMAIN"/>
    <property type="match status" value="1"/>
</dbReference>
<dbReference type="GO" id="GO:0005524">
    <property type="term" value="F:ATP binding"/>
    <property type="evidence" value="ECO:0007669"/>
    <property type="project" value="UniProtKB-KW"/>
</dbReference>
<dbReference type="EMBL" id="JAJEQX010000027">
    <property type="protein sequence ID" value="MCC2255438.1"/>
    <property type="molecule type" value="Genomic_DNA"/>
</dbReference>
<sequence length="424" mass="49395">MLRRILNEETDRIQKMISADALNRYQRDALERLLDNEMSDADLMNSIRMLSAILFQYYQKKVIILIDEYDVPLAKANEKGYYDEMVVLLRNMFEHALETNDNLYFAVLTGCLRIAKESIFTGLNNLKVLSITDVQFDEYFGFSDSEVRKLLEYYNLSEHYVPVKEWYDGYCFGNVEVYCPWDVICYCDKLRMNPNAKPETYWSNTSGNDIIRHFIDGANAGTKQEIEKLISGECVAKAVRQEMTYKELYQSVDNMWSVLFMTGYLTRKEELKDGRVLLAIPNTEIRSIFDEQISEWFMDRVRRDGKSLEIFCEALKSGNVGLAEKKFGLLSYKDTWYISSNNKETGAGYSDIFVEINGENIGIIIEIKYSENEDLEGKCREALRQIEEKDYASRMRMDGIRTVLKYGVACRRKTCKMLLEQGEL</sequence>
<dbReference type="Pfam" id="PF09820">
    <property type="entry name" value="AAA-ATPase_like"/>
    <property type="match status" value="1"/>
</dbReference>
<proteinExistence type="predicted"/>
<dbReference type="InterPro" id="IPR018631">
    <property type="entry name" value="AAA-ATPase-like_dom"/>
</dbReference>
<keyword evidence="3" id="KW-1185">Reference proteome</keyword>
<keyword evidence="2" id="KW-0067">ATP-binding</keyword>
<feature type="domain" description="AAA-ATPase-like" evidence="1">
    <location>
        <begin position="23"/>
        <end position="120"/>
    </location>
</feature>
<evidence type="ECO:0000313" key="3">
    <source>
        <dbReference type="Proteomes" id="UP001198151"/>
    </source>
</evidence>
<accession>A0ABS8FZE5</accession>
<dbReference type="PANTHER" id="PTHR34825:SF1">
    <property type="entry name" value="AAA-ATPASE-LIKE DOMAIN-CONTAINING PROTEIN"/>
    <property type="match status" value="1"/>
</dbReference>
<dbReference type="InterPro" id="IPR012547">
    <property type="entry name" value="PDDEXK_9"/>
</dbReference>
<organism evidence="2 3">
    <name type="scientific">Ruminococcus turbiniformis</name>
    <dbReference type="NCBI Taxonomy" id="2881258"/>
    <lineage>
        <taxon>Bacteria</taxon>
        <taxon>Bacillati</taxon>
        <taxon>Bacillota</taxon>
        <taxon>Clostridia</taxon>
        <taxon>Eubacteriales</taxon>
        <taxon>Oscillospiraceae</taxon>
        <taxon>Ruminococcus</taxon>
    </lineage>
</organism>
<keyword evidence="2" id="KW-0547">Nucleotide-binding</keyword>
<comment type="caution">
    <text evidence="2">The sequence shown here is derived from an EMBL/GenBank/DDBJ whole genome shotgun (WGS) entry which is preliminary data.</text>
</comment>
<name>A0ABS8FZE5_9FIRM</name>
<reference evidence="2 3" key="1">
    <citation type="submission" date="2021-10" db="EMBL/GenBank/DDBJ databases">
        <title>Anaerobic single-cell dispensing facilitates the cultivation of human gut bacteria.</title>
        <authorList>
            <person name="Afrizal A."/>
        </authorList>
    </citation>
    <scope>NUCLEOTIDE SEQUENCE [LARGE SCALE GENOMIC DNA]</scope>
    <source>
        <strain evidence="2 3">CLA-AA-H200</strain>
    </source>
</reference>
<evidence type="ECO:0000259" key="1">
    <source>
        <dbReference type="Pfam" id="PF09820"/>
    </source>
</evidence>
<dbReference type="Pfam" id="PF08011">
    <property type="entry name" value="PDDEXK_9"/>
    <property type="match status" value="1"/>
</dbReference>
<dbReference type="RefSeq" id="WP_227708491.1">
    <property type="nucleotide sequence ID" value="NZ_JAJEQX010000027.1"/>
</dbReference>
<dbReference type="Proteomes" id="UP001198151">
    <property type="component" value="Unassembled WGS sequence"/>
</dbReference>
<gene>
    <name evidence="2" type="ORF">LKD70_13605</name>
</gene>
<protein>
    <submittedName>
        <fullName evidence="2">ATP-binding protein</fullName>
    </submittedName>
</protein>